<reference evidence="2 3" key="1">
    <citation type="submission" date="2020-04" db="EMBL/GenBank/DDBJ databases">
        <title>Perkinsus chesapeaki whole genome sequence.</title>
        <authorList>
            <person name="Bogema D.R."/>
        </authorList>
    </citation>
    <scope>NUCLEOTIDE SEQUENCE [LARGE SCALE GENOMIC DNA]</scope>
    <source>
        <strain evidence="2">ATCC PRA-425</strain>
    </source>
</reference>
<evidence type="ECO:0000313" key="3">
    <source>
        <dbReference type="Proteomes" id="UP000591131"/>
    </source>
</evidence>
<dbReference type="Proteomes" id="UP000591131">
    <property type="component" value="Unassembled WGS sequence"/>
</dbReference>
<proteinExistence type="predicted"/>
<organism evidence="2 3">
    <name type="scientific">Perkinsus chesapeaki</name>
    <name type="common">Clam parasite</name>
    <name type="synonym">Perkinsus andrewsi</name>
    <dbReference type="NCBI Taxonomy" id="330153"/>
    <lineage>
        <taxon>Eukaryota</taxon>
        <taxon>Sar</taxon>
        <taxon>Alveolata</taxon>
        <taxon>Perkinsozoa</taxon>
        <taxon>Perkinsea</taxon>
        <taxon>Perkinsida</taxon>
        <taxon>Perkinsidae</taxon>
        <taxon>Perkinsus</taxon>
    </lineage>
</organism>
<sequence>EITVYRLRRPGRDKKLPIVERRRLKAIREMCRELDVIIKHIPSELNYADSVSRAKFNEGSISGAAVLKAATVSNVVYDYREAKDEIEEDTTIEEENLDYNDTTTTTSLSTNSPVANATTLPPTNAPVANATTPTVTNSPVANATKNLPTVNGDY</sequence>
<feature type="non-terminal residue" evidence="2">
    <location>
        <position position="154"/>
    </location>
</feature>
<evidence type="ECO:0000256" key="1">
    <source>
        <dbReference type="SAM" id="MobiDB-lite"/>
    </source>
</evidence>
<feature type="region of interest" description="Disordered" evidence="1">
    <location>
        <begin position="91"/>
        <end position="133"/>
    </location>
</feature>
<dbReference type="AlphaFoldDB" id="A0A7J6KK31"/>
<dbReference type="EMBL" id="JAAPAO010002694">
    <property type="protein sequence ID" value="KAF4647324.1"/>
    <property type="molecule type" value="Genomic_DNA"/>
</dbReference>
<accession>A0A7J6KK31</accession>
<gene>
    <name evidence="2" type="ORF">FOL47_004742</name>
</gene>
<name>A0A7J6KK31_PERCH</name>
<evidence type="ECO:0000313" key="2">
    <source>
        <dbReference type="EMBL" id="KAF4647324.1"/>
    </source>
</evidence>
<keyword evidence="3" id="KW-1185">Reference proteome</keyword>
<dbReference type="OrthoDB" id="10436883at2759"/>
<feature type="non-terminal residue" evidence="2">
    <location>
        <position position="1"/>
    </location>
</feature>
<feature type="compositionally biased region" description="Low complexity" evidence="1">
    <location>
        <begin position="99"/>
        <end position="133"/>
    </location>
</feature>
<protein>
    <submittedName>
        <fullName evidence="2">Uncharacterized protein</fullName>
    </submittedName>
</protein>
<comment type="caution">
    <text evidence="2">The sequence shown here is derived from an EMBL/GenBank/DDBJ whole genome shotgun (WGS) entry which is preliminary data.</text>
</comment>